<dbReference type="Gene3D" id="1.10.8.10">
    <property type="entry name" value="DNA helicase RuvA subunit, C-terminal domain"/>
    <property type="match status" value="1"/>
</dbReference>
<accession>A0A1M5RFV7</accession>
<dbReference type="STRING" id="1120995.SAMN02745245_00887"/>
<dbReference type="SUPFAM" id="SSF46929">
    <property type="entry name" value="DNA helicase RuvA subunit, C-terminal domain"/>
    <property type="match status" value="1"/>
</dbReference>
<keyword evidence="5 6" id="KW-0234">DNA repair</keyword>
<dbReference type="GO" id="GO:0005524">
    <property type="term" value="F:ATP binding"/>
    <property type="evidence" value="ECO:0007669"/>
    <property type="project" value="InterPro"/>
</dbReference>
<dbReference type="InterPro" id="IPR036267">
    <property type="entry name" value="RuvA_C_sf"/>
</dbReference>
<dbReference type="InterPro" id="IPR010994">
    <property type="entry name" value="RuvA_2-like"/>
</dbReference>
<dbReference type="GO" id="GO:0000400">
    <property type="term" value="F:four-way junction DNA binding"/>
    <property type="evidence" value="ECO:0007669"/>
    <property type="project" value="UniProtKB-UniRule"/>
</dbReference>
<keyword evidence="1 6" id="KW-0963">Cytoplasm</keyword>
<keyword evidence="9" id="KW-1185">Reference proteome</keyword>
<comment type="similarity">
    <text evidence="6">Belongs to the RuvA family.</text>
</comment>
<reference evidence="8 9" key="1">
    <citation type="submission" date="2016-11" db="EMBL/GenBank/DDBJ databases">
        <authorList>
            <person name="Jaros S."/>
            <person name="Januszkiewicz K."/>
            <person name="Wedrychowicz H."/>
        </authorList>
    </citation>
    <scope>NUCLEOTIDE SEQUENCE [LARGE SCALE GENOMIC DNA]</scope>
    <source>
        <strain evidence="8 9">DSM 21120</strain>
    </source>
</reference>
<dbReference type="InterPro" id="IPR012340">
    <property type="entry name" value="NA-bd_OB-fold"/>
</dbReference>
<dbReference type="GO" id="GO:0009378">
    <property type="term" value="F:four-way junction helicase activity"/>
    <property type="evidence" value="ECO:0007669"/>
    <property type="project" value="InterPro"/>
</dbReference>
<proteinExistence type="inferred from homology"/>
<evidence type="ECO:0000256" key="1">
    <source>
        <dbReference type="ARBA" id="ARBA00022490"/>
    </source>
</evidence>
<dbReference type="Gene3D" id="1.10.150.20">
    <property type="entry name" value="5' to 3' exonuclease, C-terminal subdomain"/>
    <property type="match status" value="1"/>
</dbReference>
<keyword evidence="8" id="KW-0067">ATP-binding</keyword>
<dbReference type="Pfam" id="PF07499">
    <property type="entry name" value="RuvA_C"/>
    <property type="match status" value="1"/>
</dbReference>
<dbReference type="InterPro" id="IPR015940">
    <property type="entry name" value="UBA"/>
</dbReference>
<dbReference type="Gene3D" id="2.40.50.140">
    <property type="entry name" value="Nucleic acid-binding proteins"/>
    <property type="match status" value="1"/>
</dbReference>
<dbReference type="SUPFAM" id="SSF50249">
    <property type="entry name" value="Nucleic acid-binding proteins"/>
    <property type="match status" value="1"/>
</dbReference>
<dbReference type="Pfam" id="PF14520">
    <property type="entry name" value="HHH_5"/>
    <property type="match status" value="1"/>
</dbReference>
<dbReference type="GO" id="GO:0006310">
    <property type="term" value="P:DNA recombination"/>
    <property type="evidence" value="ECO:0007669"/>
    <property type="project" value="UniProtKB-UniRule"/>
</dbReference>
<dbReference type="OrthoDB" id="5293449at2"/>
<gene>
    <name evidence="6" type="primary">ruvA</name>
    <name evidence="8" type="ORF">SAMN02745245_00887</name>
</gene>
<comment type="domain">
    <text evidence="6">Has three domains with a flexible linker between the domains II and III and assumes an 'L' shape. Domain III is highly mobile and contacts RuvB.</text>
</comment>
<keyword evidence="2 6" id="KW-0227">DNA damage</keyword>
<comment type="caution">
    <text evidence="6">Lacks conserved residue(s) required for the propagation of feature annotation.</text>
</comment>
<dbReference type="GO" id="GO:0005737">
    <property type="term" value="C:cytoplasm"/>
    <property type="evidence" value="ECO:0007669"/>
    <property type="project" value="UniProtKB-SubCell"/>
</dbReference>
<feature type="domain" description="UBA" evidence="7">
    <location>
        <begin position="152"/>
        <end position="186"/>
    </location>
</feature>
<dbReference type="Pfam" id="PF01330">
    <property type="entry name" value="RuvA_N"/>
    <property type="match status" value="1"/>
</dbReference>
<dbReference type="EMBL" id="FQXI01000005">
    <property type="protein sequence ID" value="SHH25006.1"/>
    <property type="molecule type" value="Genomic_DNA"/>
</dbReference>
<dbReference type="CDD" id="cd14332">
    <property type="entry name" value="UBA_RuvA_C"/>
    <property type="match status" value="1"/>
</dbReference>
<dbReference type="NCBIfam" id="TIGR00084">
    <property type="entry name" value="ruvA"/>
    <property type="match status" value="1"/>
</dbReference>
<keyword evidence="8" id="KW-0547">Nucleotide-binding</keyword>
<name>A0A1M5RFV7_9FIRM</name>
<comment type="subunit">
    <text evidence="6">Homotetramer. Forms an RuvA(8)-RuvB(12)-Holliday junction (HJ) complex. HJ DNA is sandwiched between 2 RuvA tetramers; dsDNA enters through RuvA and exits via RuvB. An RuvB hexamer assembles on each DNA strand where it exits the tetramer. Each RuvB hexamer is contacted by two RuvA subunits (via domain III) on 2 adjacent RuvB subunits; this complex drives branch migration. In the full resolvosome a probable DNA-RuvA(4)-RuvB(12)-RuvC(2) complex forms which resolves the HJ.</text>
</comment>
<evidence type="ECO:0000256" key="6">
    <source>
        <dbReference type="HAMAP-Rule" id="MF_00031"/>
    </source>
</evidence>
<keyword evidence="3 6" id="KW-0238">DNA-binding</keyword>
<dbReference type="GO" id="GO:0048476">
    <property type="term" value="C:Holliday junction resolvase complex"/>
    <property type="evidence" value="ECO:0007669"/>
    <property type="project" value="UniProtKB-UniRule"/>
</dbReference>
<comment type="function">
    <text evidence="6">The RuvA-RuvB-RuvC complex processes Holliday junction (HJ) DNA during genetic recombination and DNA repair, while the RuvA-RuvB complex plays an important role in the rescue of blocked DNA replication forks via replication fork reversal (RFR). RuvA specifically binds to HJ cruciform DNA, conferring on it an open structure. The RuvB hexamer acts as an ATP-dependent pump, pulling dsDNA into and through the RuvAB complex. HJ branch migration allows RuvC to scan DNA until it finds its consensus sequence, where it cleaves and resolves the cruciform DNA.</text>
</comment>
<dbReference type="InterPro" id="IPR000085">
    <property type="entry name" value="RuvA"/>
</dbReference>
<dbReference type="InterPro" id="IPR003583">
    <property type="entry name" value="Hlx-hairpin-Hlx_DNA-bd_motif"/>
</dbReference>
<evidence type="ECO:0000256" key="5">
    <source>
        <dbReference type="ARBA" id="ARBA00023204"/>
    </source>
</evidence>
<evidence type="ECO:0000256" key="4">
    <source>
        <dbReference type="ARBA" id="ARBA00023172"/>
    </source>
</evidence>
<dbReference type="SUPFAM" id="SSF47781">
    <property type="entry name" value="RuvA domain 2-like"/>
    <property type="match status" value="1"/>
</dbReference>
<protein>
    <recommendedName>
        <fullName evidence="6">Holliday junction branch migration complex subunit RuvA</fullName>
    </recommendedName>
</protein>
<evidence type="ECO:0000256" key="2">
    <source>
        <dbReference type="ARBA" id="ARBA00022763"/>
    </source>
</evidence>
<dbReference type="HAMAP" id="MF_00031">
    <property type="entry name" value="DNA_HJ_migration_RuvA"/>
    <property type="match status" value="1"/>
</dbReference>
<dbReference type="SMART" id="SM00278">
    <property type="entry name" value="HhH1"/>
    <property type="match status" value="2"/>
</dbReference>
<dbReference type="AlphaFoldDB" id="A0A1M5RFV7"/>
<dbReference type="Proteomes" id="UP000184032">
    <property type="component" value="Unassembled WGS sequence"/>
</dbReference>
<keyword evidence="8" id="KW-0347">Helicase</keyword>
<feature type="region of interest" description="Domain III" evidence="6">
    <location>
        <begin position="156"/>
        <end position="198"/>
    </location>
</feature>
<comment type="subcellular location">
    <subcellularLocation>
        <location evidence="6">Cytoplasm</location>
    </subcellularLocation>
</comment>
<keyword evidence="4 6" id="KW-0233">DNA recombination</keyword>
<dbReference type="GO" id="GO:0009379">
    <property type="term" value="C:Holliday junction helicase complex"/>
    <property type="evidence" value="ECO:0007669"/>
    <property type="project" value="InterPro"/>
</dbReference>
<organism evidence="8 9">
    <name type="scientific">Anaerosphaera aminiphila DSM 21120</name>
    <dbReference type="NCBI Taxonomy" id="1120995"/>
    <lineage>
        <taxon>Bacteria</taxon>
        <taxon>Bacillati</taxon>
        <taxon>Bacillota</taxon>
        <taxon>Tissierellia</taxon>
        <taxon>Tissierellales</taxon>
        <taxon>Peptoniphilaceae</taxon>
        <taxon>Anaerosphaera</taxon>
    </lineage>
</organism>
<dbReference type="RefSeq" id="WP_073184138.1">
    <property type="nucleotide sequence ID" value="NZ_FQXI01000005.1"/>
</dbReference>
<evidence type="ECO:0000256" key="3">
    <source>
        <dbReference type="ARBA" id="ARBA00023125"/>
    </source>
</evidence>
<dbReference type="InterPro" id="IPR011114">
    <property type="entry name" value="RuvA_C"/>
</dbReference>
<evidence type="ECO:0000313" key="8">
    <source>
        <dbReference type="EMBL" id="SHH25006.1"/>
    </source>
</evidence>
<keyword evidence="8" id="KW-0378">Hydrolase</keyword>
<evidence type="ECO:0000259" key="7">
    <source>
        <dbReference type="PROSITE" id="PS50030"/>
    </source>
</evidence>
<evidence type="ECO:0000313" key="9">
    <source>
        <dbReference type="Proteomes" id="UP000184032"/>
    </source>
</evidence>
<dbReference type="PROSITE" id="PS50030">
    <property type="entry name" value="UBA"/>
    <property type="match status" value="1"/>
</dbReference>
<dbReference type="InterPro" id="IPR013849">
    <property type="entry name" value="DNA_helicase_Holl-junc_RuvA_I"/>
</dbReference>
<dbReference type="GO" id="GO:0006281">
    <property type="term" value="P:DNA repair"/>
    <property type="evidence" value="ECO:0007669"/>
    <property type="project" value="UniProtKB-UniRule"/>
</dbReference>
<sequence length="198" mass="22176">MIDFIYGIVNYISDNYIVIDNGSIGYKISMSSKEIEELEISEEVKVLTKMVVREDDLSLYGFIHRDSRILFELLTTVSGIGPKVGLGILSALTNSEIRKAIMEENYKLLTTAPGVGKKTGERIILELKDKILKYSFDSQIEIEESTVNREKDLDTSPAVEALMSLGYNKYEAKKALSGVDENLEISKVIKEALKNLGR</sequence>